<comment type="caution">
    <text evidence="1">The sequence shown here is derived from an EMBL/GenBank/DDBJ whole genome shotgun (WGS) entry which is preliminary data.</text>
</comment>
<accession>A0A0K9GVA5</accession>
<dbReference type="OrthoDB" id="9900945at2"/>
<name>A0A0K9GVA5_9BACI</name>
<reference evidence="2" key="1">
    <citation type="submission" date="2015-07" db="EMBL/GenBank/DDBJ databases">
        <title>Genome sequencing project for genomic taxonomy and phylogenomics of Bacillus-like bacteria.</title>
        <authorList>
            <person name="Liu B."/>
            <person name="Wang J."/>
            <person name="Zhu Y."/>
            <person name="Liu G."/>
            <person name="Chen Q."/>
            <person name="Chen Z."/>
            <person name="Lan J."/>
            <person name="Che J."/>
            <person name="Ge C."/>
            <person name="Shi H."/>
            <person name="Pan Z."/>
            <person name="Liu X."/>
        </authorList>
    </citation>
    <scope>NUCLEOTIDE SEQUENCE [LARGE SCALE GENOMIC DNA]</scope>
    <source>
        <strain evidence="2">FJAT-27997</strain>
    </source>
</reference>
<keyword evidence="2" id="KW-1185">Reference proteome</keyword>
<dbReference type="RefSeq" id="WP_049681911.1">
    <property type="nucleotide sequence ID" value="NZ_LFZW01000001.1"/>
</dbReference>
<dbReference type="AlphaFoldDB" id="A0A0K9GVA5"/>
<gene>
    <name evidence="1" type="ORF">AC625_14450</name>
</gene>
<dbReference type="PATRIC" id="fig|1679170.3.peg.3298"/>
<proteinExistence type="predicted"/>
<evidence type="ECO:0000313" key="1">
    <source>
        <dbReference type="EMBL" id="KMY50558.1"/>
    </source>
</evidence>
<sequence>MTTKEDLLFIYDVQLHKKIKRAGYTYLTSAISLSDRRFWLYPRTPDIESIMTEHAQLTS</sequence>
<organism evidence="1 2">
    <name type="scientific">Peribacillus loiseleuriae</name>
    <dbReference type="NCBI Taxonomy" id="1679170"/>
    <lineage>
        <taxon>Bacteria</taxon>
        <taxon>Bacillati</taxon>
        <taxon>Bacillota</taxon>
        <taxon>Bacilli</taxon>
        <taxon>Bacillales</taxon>
        <taxon>Bacillaceae</taxon>
        <taxon>Peribacillus</taxon>
    </lineage>
</organism>
<evidence type="ECO:0000313" key="2">
    <source>
        <dbReference type="Proteomes" id="UP000037146"/>
    </source>
</evidence>
<dbReference type="Proteomes" id="UP000037146">
    <property type="component" value="Unassembled WGS sequence"/>
</dbReference>
<protein>
    <submittedName>
        <fullName evidence="1">Uncharacterized protein</fullName>
    </submittedName>
</protein>
<dbReference type="EMBL" id="LFZW01000001">
    <property type="protein sequence ID" value="KMY50558.1"/>
    <property type="molecule type" value="Genomic_DNA"/>
</dbReference>
<dbReference type="STRING" id="1679170.AC625_14450"/>